<keyword evidence="4 7" id="KW-0812">Transmembrane</keyword>
<feature type="transmembrane region" description="Helical" evidence="7">
    <location>
        <begin position="12"/>
        <end position="32"/>
    </location>
</feature>
<dbReference type="PROSITE" id="PS50928">
    <property type="entry name" value="ABC_TM1"/>
    <property type="match status" value="1"/>
</dbReference>
<dbReference type="EMBL" id="JBHLUX010000036">
    <property type="protein sequence ID" value="MFC0471774.1"/>
    <property type="molecule type" value="Genomic_DNA"/>
</dbReference>
<gene>
    <name evidence="9" type="ORF">ACFFHM_15030</name>
</gene>
<evidence type="ECO:0000256" key="4">
    <source>
        <dbReference type="ARBA" id="ARBA00022692"/>
    </source>
</evidence>
<dbReference type="Pfam" id="PF00528">
    <property type="entry name" value="BPD_transp_1"/>
    <property type="match status" value="1"/>
</dbReference>
<dbReference type="InterPro" id="IPR035906">
    <property type="entry name" value="MetI-like_sf"/>
</dbReference>
<feature type="transmembrane region" description="Helical" evidence="7">
    <location>
        <begin position="141"/>
        <end position="159"/>
    </location>
</feature>
<comment type="caution">
    <text evidence="9">The sequence shown here is derived from an EMBL/GenBank/DDBJ whole genome shotgun (WGS) entry which is preliminary data.</text>
</comment>
<keyword evidence="3" id="KW-1003">Cell membrane</keyword>
<dbReference type="Gene3D" id="1.10.3720.10">
    <property type="entry name" value="MetI-like"/>
    <property type="match status" value="1"/>
</dbReference>
<dbReference type="SUPFAM" id="SSF161098">
    <property type="entry name" value="MetI-like"/>
    <property type="match status" value="1"/>
</dbReference>
<dbReference type="RefSeq" id="WP_335959668.1">
    <property type="nucleotide sequence ID" value="NZ_JAXBLX010000006.1"/>
</dbReference>
<evidence type="ECO:0000259" key="8">
    <source>
        <dbReference type="PROSITE" id="PS50928"/>
    </source>
</evidence>
<protein>
    <submittedName>
        <fullName evidence="9">Carbohydrate ABC transporter permease</fullName>
    </submittedName>
</protein>
<dbReference type="Proteomes" id="UP001589838">
    <property type="component" value="Unassembled WGS sequence"/>
</dbReference>
<evidence type="ECO:0000313" key="10">
    <source>
        <dbReference type="Proteomes" id="UP001589838"/>
    </source>
</evidence>
<feature type="transmembrane region" description="Helical" evidence="7">
    <location>
        <begin position="105"/>
        <end position="129"/>
    </location>
</feature>
<accession>A0ABV6KEN1</accession>
<dbReference type="InterPro" id="IPR000515">
    <property type="entry name" value="MetI-like"/>
</dbReference>
<comment type="similarity">
    <text evidence="7">Belongs to the binding-protein-dependent transport system permease family.</text>
</comment>
<keyword evidence="2 7" id="KW-0813">Transport</keyword>
<comment type="subcellular location">
    <subcellularLocation>
        <location evidence="1 7">Cell membrane</location>
        <topology evidence="1 7">Multi-pass membrane protein</topology>
    </subcellularLocation>
</comment>
<feature type="domain" description="ABC transmembrane type-1" evidence="8">
    <location>
        <begin position="70"/>
        <end position="259"/>
    </location>
</feature>
<evidence type="ECO:0000256" key="2">
    <source>
        <dbReference type="ARBA" id="ARBA00022448"/>
    </source>
</evidence>
<evidence type="ECO:0000256" key="1">
    <source>
        <dbReference type="ARBA" id="ARBA00004651"/>
    </source>
</evidence>
<evidence type="ECO:0000256" key="7">
    <source>
        <dbReference type="RuleBase" id="RU363032"/>
    </source>
</evidence>
<evidence type="ECO:0000256" key="5">
    <source>
        <dbReference type="ARBA" id="ARBA00022989"/>
    </source>
</evidence>
<dbReference type="PANTHER" id="PTHR43744">
    <property type="entry name" value="ABC TRANSPORTER PERMEASE PROTEIN MG189-RELATED-RELATED"/>
    <property type="match status" value="1"/>
</dbReference>
<name>A0ABV6KEN1_9BACI</name>
<feature type="transmembrane region" description="Helical" evidence="7">
    <location>
        <begin position="238"/>
        <end position="259"/>
    </location>
</feature>
<evidence type="ECO:0000313" key="9">
    <source>
        <dbReference type="EMBL" id="MFC0471774.1"/>
    </source>
</evidence>
<sequence>MDIIGRFGSKVVYIVACIIAFLWALPLIWVVIVSLKPSGSLLGAGQWLTPPFSFGNYVHVLTSAPVLLWLWNSLLVSFITTLFVILLSSLAAFPFSLYRFPGYRFLFWLILAGIMIPGEAILIPLYILFRDMNLLDTFSSLVLPVIAVPFGLILLKQFFDGLPKELYEAAKMDGCGIYRMLFTITLPLSRPALAALGIFTFLGTWKEFLWPFIAITSANKMTVPIGIPYFNAGFTVDYTIPMAANVIVSIPVIIVFLIFQKQIIKGISFTGIK</sequence>
<feature type="transmembrane region" description="Helical" evidence="7">
    <location>
        <begin position="180"/>
        <end position="202"/>
    </location>
</feature>
<organism evidence="9 10">
    <name type="scientific">Halalkalibacter kiskunsagensis</name>
    <dbReference type="NCBI Taxonomy" id="1548599"/>
    <lineage>
        <taxon>Bacteria</taxon>
        <taxon>Bacillati</taxon>
        <taxon>Bacillota</taxon>
        <taxon>Bacilli</taxon>
        <taxon>Bacillales</taxon>
        <taxon>Bacillaceae</taxon>
        <taxon>Halalkalibacter</taxon>
    </lineage>
</organism>
<evidence type="ECO:0000256" key="6">
    <source>
        <dbReference type="ARBA" id="ARBA00023136"/>
    </source>
</evidence>
<evidence type="ECO:0000256" key="3">
    <source>
        <dbReference type="ARBA" id="ARBA00022475"/>
    </source>
</evidence>
<feature type="transmembrane region" description="Helical" evidence="7">
    <location>
        <begin position="69"/>
        <end position="93"/>
    </location>
</feature>
<reference evidence="9 10" key="1">
    <citation type="submission" date="2024-09" db="EMBL/GenBank/DDBJ databases">
        <authorList>
            <person name="Sun Q."/>
            <person name="Mori K."/>
        </authorList>
    </citation>
    <scope>NUCLEOTIDE SEQUENCE [LARGE SCALE GENOMIC DNA]</scope>
    <source>
        <strain evidence="9 10">NCAIM B.02610</strain>
    </source>
</reference>
<keyword evidence="10" id="KW-1185">Reference proteome</keyword>
<keyword evidence="6 7" id="KW-0472">Membrane</keyword>
<proteinExistence type="inferred from homology"/>
<dbReference type="PANTHER" id="PTHR43744:SF8">
    <property type="entry name" value="SN-GLYCEROL-3-PHOSPHATE TRANSPORT SYSTEM PERMEASE PROTEIN UGPE"/>
    <property type="match status" value="1"/>
</dbReference>
<dbReference type="CDD" id="cd06261">
    <property type="entry name" value="TM_PBP2"/>
    <property type="match status" value="1"/>
</dbReference>
<keyword evidence="5 7" id="KW-1133">Transmembrane helix</keyword>